<name>A0A2V5KE51_9BACL</name>
<dbReference type="InterPro" id="IPR001647">
    <property type="entry name" value="HTH_TetR"/>
</dbReference>
<dbReference type="PRINTS" id="PR00455">
    <property type="entry name" value="HTHTETR"/>
</dbReference>
<protein>
    <submittedName>
        <fullName evidence="4">TetR/AcrR family transcriptional regulator</fullName>
    </submittedName>
</protein>
<dbReference type="PROSITE" id="PS01081">
    <property type="entry name" value="HTH_TETR_1"/>
    <property type="match status" value="1"/>
</dbReference>
<dbReference type="InterPro" id="IPR023772">
    <property type="entry name" value="DNA-bd_HTH_TetR-type_CS"/>
</dbReference>
<dbReference type="SUPFAM" id="SSF46689">
    <property type="entry name" value="Homeodomain-like"/>
    <property type="match status" value="1"/>
</dbReference>
<evidence type="ECO:0000256" key="1">
    <source>
        <dbReference type="ARBA" id="ARBA00023125"/>
    </source>
</evidence>
<dbReference type="OrthoDB" id="2373640at2"/>
<evidence type="ECO:0000313" key="4">
    <source>
        <dbReference type="EMBL" id="PYI57322.1"/>
    </source>
</evidence>
<dbReference type="Gene3D" id="1.10.357.10">
    <property type="entry name" value="Tetracycline Repressor, domain 2"/>
    <property type="match status" value="1"/>
</dbReference>
<dbReference type="InterPro" id="IPR036271">
    <property type="entry name" value="Tet_transcr_reg_TetR-rel_C_sf"/>
</dbReference>
<organism evidence="4 5">
    <name type="scientific">Paenibacillus flagellatus</name>
    <dbReference type="NCBI Taxonomy" id="2211139"/>
    <lineage>
        <taxon>Bacteria</taxon>
        <taxon>Bacillati</taxon>
        <taxon>Bacillota</taxon>
        <taxon>Bacilli</taxon>
        <taxon>Bacillales</taxon>
        <taxon>Paenibacillaceae</taxon>
        <taxon>Paenibacillus</taxon>
    </lineage>
</organism>
<feature type="DNA-binding region" description="H-T-H motif" evidence="2">
    <location>
        <begin position="36"/>
        <end position="55"/>
    </location>
</feature>
<keyword evidence="1 2" id="KW-0238">DNA-binding</keyword>
<gene>
    <name evidence="4" type="ORF">DLM86_02455</name>
</gene>
<dbReference type="Proteomes" id="UP000247476">
    <property type="component" value="Unassembled WGS sequence"/>
</dbReference>
<dbReference type="InterPro" id="IPR050624">
    <property type="entry name" value="HTH-type_Tx_Regulator"/>
</dbReference>
<dbReference type="RefSeq" id="WP_110838361.1">
    <property type="nucleotide sequence ID" value="NZ_QJVJ01000001.1"/>
</dbReference>
<proteinExistence type="predicted"/>
<sequence length="198" mass="22933">MPRTREENDRIRQQAKENIRTAAIEVFIEKGYHAASIEDVAKRAGISKGLMYNYFAGKADLLKELIAGRIEEIVRVMEEAMRKPTPAEQLAHIADHALRNVQQRPRVYRFYLHLQTHPENDEVVSASSQSLKDEMARQFQFQVDIFRRMGVPDPQMRSLHFSTALHGMMLMYATYPDDFPLEPLKEEMLSAFLHRDGS</sequence>
<comment type="caution">
    <text evidence="4">The sequence shown here is derived from an EMBL/GenBank/DDBJ whole genome shotgun (WGS) entry which is preliminary data.</text>
</comment>
<keyword evidence="5" id="KW-1185">Reference proteome</keyword>
<dbReference type="PANTHER" id="PTHR43479">
    <property type="entry name" value="ACREF/ENVCD OPERON REPRESSOR-RELATED"/>
    <property type="match status" value="1"/>
</dbReference>
<evidence type="ECO:0000259" key="3">
    <source>
        <dbReference type="PROSITE" id="PS50977"/>
    </source>
</evidence>
<reference evidence="4 5" key="1">
    <citation type="submission" date="2018-05" db="EMBL/GenBank/DDBJ databases">
        <title>Paenibacillus flagellatus sp. nov., isolated from selenium mineral soil.</title>
        <authorList>
            <person name="Dai X."/>
        </authorList>
    </citation>
    <scope>NUCLEOTIDE SEQUENCE [LARGE SCALE GENOMIC DNA]</scope>
    <source>
        <strain evidence="4 5">DXL2</strain>
    </source>
</reference>
<dbReference type="EMBL" id="QJVJ01000001">
    <property type="protein sequence ID" value="PYI57322.1"/>
    <property type="molecule type" value="Genomic_DNA"/>
</dbReference>
<evidence type="ECO:0000256" key="2">
    <source>
        <dbReference type="PROSITE-ProRule" id="PRU00335"/>
    </source>
</evidence>
<dbReference type="AlphaFoldDB" id="A0A2V5KE51"/>
<dbReference type="InterPro" id="IPR009057">
    <property type="entry name" value="Homeodomain-like_sf"/>
</dbReference>
<accession>A0A2V5KE51</accession>
<dbReference type="SUPFAM" id="SSF48498">
    <property type="entry name" value="Tetracyclin repressor-like, C-terminal domain"/>
    <property type="match status" value="1"/>
</dbReference>
<dbReference type="GO" id="GO:0003677">
    <property type="term" value="F:DNA binding"/>
    <property type="evidence" value="ECO:0007669"/>
    <property type="project" value="UniProtKB-UniRule"/>
</dbReference>
<evidence type="ECO:0000313" key="5">
    <source>
        <dbReference type="Proteomes" id="UP000247476"/>
    </source>
</evidence>
<dbReference type="PANTHER" id="PTHR43479:SF11">
    <property type="entry name" value="ACREF_ENVCD OPERON REPRESSOR-RELATED"/>
    <property type="match status" value="1"/>
</dbReference>
<dbReference type="PROSITE" id="PS50977">
    <property type="entry name" value="HTH_TETR_2"/>
    <property type="match status" value="1"/>
</dbReference>
<feature type="domain" description="HTH tetR-type" evidence="3">
    <location>
        <begin position="13"/>
        <end position="73"/>
    </location>
</feature>
<dbReference type="Pfam" id="PF00440">
    <property type="entry name" value="TetR_N"/>
    <property type="match status" value="1"/>
</dbReference>